<name>J9DAW0_EDHAE</name>
<protein>
    <recommendedName>
        <fullName evidence="1">Zinc finger ZPR1-type domain-containing protein</fullName>
    </recommendedName>
</protein>
<dbReference type="Pfam" id="PF03367">
    <property type="entry name" value="Zn_ribbon_ZPR1"/>
    <property type="match status" value="1"/>
</dbReference>
<dbReference type="Proteomes" id="UP000003163">
    <property type="component" value="Unassembled WGS sequence"/>
</dbReference>
<dbReference type="OrthoDB" id="2190013at2759"/>
<keyword evidence="3" id="KW-1185">Reference proteome</keyword>
<organism evidence="2 3">
    <name type="scientific">Edhazardia aedis (strain USNM 41457)</name>
    <name type="common">Microsporidian parasite</name>
    <dbReference type="NCBI Taxonomy" id="1003232"/>
    <lineage>
        <taxon>Eukaryota</taxon>
        <taxon>Fungi</taxon>
        <taxon>Fungi incertae sedis</taxon>
        <taxon>Microsporidia</taxon>
        <taxon>Edhazardia</taxon>
    </lineage>
</organism>
<dbReference type="InParanoid" id="J9DAW0"/>
<comment type="caution">
    <text evidence="2">The sequence shown here is derived from an EMBL/GenBank/DDBJ whole genome shotgun (WGS) entry which is preliminary data.</text>
</comment>
<evidence type="ECO:0000313" key="2">
    <source>
        <dbReference type="EMBL" id="EJW04624.1"/>
    </source>
</evidence>
<dbReference type="VEuPathDB" id="MicrosporidiaDB:EDEG_01176"/>
<reference evidence="2 3" key="1">
    <citation type="submission" date="2011-08" db="EMBL/GenBank/DDBJ databases">
        <authorList>
            <person name="Liu Z.J."/>
            <person name="Shi F.L."/>
            <person name="Lu J.Q."/>
            <person name="Li M."/>
            <person name="Wang Z.L."/>
        </authorList>
    </citation>
    <scope>NUCLEOTIDE SEQUENCE [LARGE SCALE GENOMIC DNA]</scope>
    <source>
        <strain evidence="2 3">USNM 41457</strain>
    </source>
</reference>
<gene>
    <name evidence="2" type="ORF">EDEG_01176</name>
</gene>
<proteinExistence type="predicted"/>
<reference evidence="3" key="2">
    <citation type="submission" date="2015-07" db="EMBL/GenBank/DDBJ databases">
        <title>Contrasting host-pathogen interactions and genome evolution in two generalist and specialist microsporidian pathogens of mosquitoes.</title>
        <authorList>
            <consortium name="The Broad Institute Genomics Platform"/>
            <consortium name="The Broad Institute Genome Sequencing Center for Infectious Disease"/>
            <person name="Cuomo C.A."/>
            <person name="Sanscrainte N.D."/>
            <person name="Goldberg J.M."/>
            <person name="Heiman D."/>
            <person name="Young S."/>
            <person name="Zeng Q."/>
            <person name="Becnel J.J."/>
            <person name="Birren B.W."/>
        </authorList>
    </citation>
    <scope>NUCLEOTIDE SEQUENCE [LARGE SCALE GENOMIC DNA]</scope>
    <source>
        <strain evidence="3">USNM 41457</strain>
    </source>
</reference>
<dbReference type="STRING" id="1003232.J9DAW0"/>
<evidence type="ECO:0000259" key="1">
    <source>
        <dbReference type="Pfam" id="PF03367"/>
    </source>
</evidence>
<dbReference type="EMBL" id="AFBI03000016">
    <property type="protein sequence ID" value="EJW04624.1"/>
    <property type="molecule type" value="Genomic_DNA"/>
</dbReference>
<dbReference type="HOGENOM" id="CLU_103055_0_0_1"/>
<dbReference type="OMA" id="TCNIQDN"/>
<dbReference type="InterPro" id="IPR042452">
    <property type="entry name" value="ZPR1_Znf1/2"/>
</dbReference>
<dbReference type="AlphaFoldDB" id="J9DAW0"/>
<dbReference type="GO" id="GO:0008270">
    <property type="term" value="F:zinc ion binding"/>
    <property type="evidence" value="ECO:0007669"/>
    <property type="project" value="InterPro"/>
</dbReference>
<dbReference type="Gene3D" id="2.20.25.420">
    <property type="entry name" value="ZPR1, zinc finger domain"/>
    <property type="match status" value="1"/>
</dbReference>
<accession>J9DAW0</accession>
<evidence type="ECO:0000313" key="3">
    <source>
        <dbReference type="Proteomes" id="UP000003163"/>
    </source>
</evidence>
<feature type="domain" description="Zinc finger ZPR1-type" evidence="1">
    <location>
        <begin position="25"/>
        <end position="67"/>
    </location>
</feature>
<sequence>MQQNSFSNISSASSNDEHNLQYVDVQCPGCEKEAKITIYTIRVPGQPISIITSFKCDACGLRDNTVEEDLVSSNSPVRVEITGKFESPEDLKRLIELKKMAEVSLVREDQNFSYTVGRSGTYVMETIFQEIIDELTAIFHLPKDDESYMSRKSRESLNLETTSHISSNSSLSVSNQDNAAHVVEMIKTLLKDGVFSISIVDDTGCSRIAPRGSKPSDFDVNDVEAYNDAQVTHKLVQKTDQQPVYGNNNQLGLGN</sequence>
<dbReference type="InterPro" id="IPR004457">
    <property type="entry name" value="Znf_ZPR1"/>
</dbReference>